<feature type="compositionally biased region" description="Polar residues" evidence="1">
    <location>
        <begin position="218"/>
        <end position="238"/>
    </location>
</feature>
<accession>A0A6P5BVF4</accession>
<keyword evidence="2" id="KW-1185">Reference proteome</keyword>
<evidence type="ECO:0000313" key="3">
    <source>
        <dbReference type="RefSeq" id="XP_019817226.2"/>
    </source>
</evidence>
<feature type="region of interest" description="Disordered" evidence="1">
    <location>
        <begin position="191"/>
        <end position="249"/>
    </location>
</feature>
<evidence type="ECO:0000256" key="1">
    <source>
        <dbReference type="SAM" id="MobiDB-lite"/>
    </source>
</evidence>
<reference evidence="3" key="1">
    <citation type="submission" date="2025-08" db="UniProtKB">
        <authorList>
            <consortium name="RefSeq"/>
        </authorList>
    </citation>
    <scope>IDENTIFICATION</scope>
    <source>
        <tissue evidence="3">Blood</tissue>
    </source>
</reference>
<evidence type="ECO:0000313" key="2">
    <source>
        <dbReference type="Proteomes" id="UP001652663"/>
    </source>
</evidence>
<dbReference type="GeneID" id="109559731"/>
<dbReference type="KEGG" id="biu:109559731"/>
<organism evidence="2 3">
    <name type="scientific">Bos indicus</name>
    <name type="common">Zebu</name>
    <dbReference type="NCBI Taxonomy" id="9915"/>
    <lineage>
        <taxon>Eukaryota</taxon>
        <taxon>Metazoa</taxon>
        <taxon>Chordata</taxon>
        <taxon>Craniata</taxon>
        <taxon>Vertebrata</taxon>
        <taxon>Euteleostomi</taxon>
        <taxon>Mammalia</taxon>
        <taxon>Eutheria</taxon>
        <taxon>Laurasiatheria</taxon>
        <taxon>Artiodactyla</taxon>
        <taxon>Ruminantia</taxon>
        <taxon>Pecora</taxon>
        <taxon>Bovidae</taxon>
        <taxon>Bovinae</taxon>
        <taxon>Bos</taxon>
    </lineage>
</organism>
<protein>
    <submittedName>
        <fullName evidence="3">Uncharacterized protein</fullName>
    </submittedName>
</protein>
<gene>
    <name evidence="3" type="primary">LOC109559731</name>
</gene>
<sequence length="249" mass="26601">MKAPICGWSPVASYSESCCQSGFQTHHTAFPSALGDPSVEKGKAGFFFIFQLKKVPSAKTGQFSVDTKPNSSSVKNRSRILRSGRTQLCLELYLFPGPLCPSPSAYLRTIRWLHHPFPTSRPSLACVLLSNQACGEGRRPRFRPRCPHVLSRPPLPPCVVGQPSLFLFPIATEAAWAPALPVPAPRRPLHSHFLSPGAGAPEARPGPAVPAPGRVHQVLSQPLGSATTGQDVQASTSLPGLHPSARLAG</sequence>
<name>A0A6P5BVF4_BOSIN</name>
<dbReference type="RefSeq" id="XP_019817226.2">
    <property type="nucleotide sequence ID" value="XM_019961667.2"/>
</dbReference>
<feature type="compositionally biased region" description="Low complexity" evidence="1">
    <location>
        <begin position="196"/>
        <end position="215"/>
    </location>
</feature>
<proteinExistence type="predicted"/>
<dbReference type="Proteomes" id="UP001652663">
    <property type="component" value="Chromosome 5"/>
</dbReference>